<keyword evidence="2" id="KW-1185">Reference proteome</keyword>
<dbReference type="AlphaFoldDB" id="A0A239EPQ4"/>
<organism evidence="1 2">
    <name type="scientific">Ekhidna lutea</name>
    <dbReference type="NCBI Taxonomy" id="447679"/>
    <lineage>
        <taxon>Bacteria</taxon>
        <taxon>Pseudomonadati</taxon>
        <taxon>Bacteroidota</taxon>
        <taxon>Cytophagia</taxon>
        <taxon>Cytophagales</taxon>
        <taxon>Reichenbachiellaceae</taxon>
        <taxon>Ekhidna</taxon>
    </lineage>
</organism>
<dbReference type="EMBL" id="FZPD01000001">
    <property type="protein sequence ID" value="SNS46559.1"/>
    <property type="molecule type" value="Genomic_DNA"/>
</dbReference>
<accession>A0A239EPQ4</accession>
<dbReference type="SUPFAM" id="SSF158682">
    <property type="entry name" value="TerB-like"/>
    <property type="match status" value="1"/>
</dbReference>
<protein>
    <recommendedName>
        <fullName evidence="3">Tellurite resistance protein TerB</fullName>
    </recommendedName>
</protein>
<dbReference type="Gene3D" id="1.10.3680.10">
    <property type="entry name" value="TerB-like"/>
    <property type="match status" value="1"/>
</dbReference>
<dbReference type="OrthoDB" id="980757at2"/>
<dbReference type="Proteomes" id="UP000198393">
    <property type="component" value="Unassembled WGS sequence"/>
</dbReference>
<dbReference type="InterPro" id="IPR029024">
    <property type="entry name" value="TerB-like"/>
</dbReference>
<reference evidence="1 2" key="1">
    <citation type="submission" date="2017-06" db="EMBL/GenBank/DDBJ databases">
        <authorList>
            <person name="Kim H.J."/>
            <person name="Triplett B.A."/>
        </authorList>
    </citation>
    <scope>NUCLEOTIDE SEQUENCE [LARGE SCALE GENOMIC DNA]</scope>
    <source>
        <strain evidence="1 2">DSM 19307</strain>
    </source>
</reference>
<gene>
    <name evidence="1" type="ORF">SAMN05421640_0262</name>
</gene>
<evidence type="ECO:0000313" key="1">
    <source>
        <dbReference type="EMBL" id="SNS46559.1"/>
    </source>
</evidence>
<evidence type="ECO:0000313" key="2">
    <source>
        <dbReference type="Proteomes" id="UP000198393"/>
    </source>
</evidence>
<sequence length="152" mass="17227">MSMEIFKIAPSFYGITMVPKESWRQYGYALLTIAGSDGEVSDPELEWLTIECAQAVGVDEDIIADWEEYDFEEGDLEEIFYDFNSSSFANFNKLLIYDAIRMSSADGDYAQDEKEQVSHAAQILKVPMETVFAIEALVDLEHAADKLRMTIL</sequence>
<name>A0A239EPQ4_EKHLU</name>
<proteinExistence type="predicted"/>
<dbReference type="RefSeq" id="WP_089355039.1">
    <property type="nucleotide sequence ID" value="NZ_FZPD01000001.1"/>
</dbReference>
<evidence type="ECO:0008006" key="3">
    <source>
        <dbReference type="Google" id="ProtNLM"/>
    </source>
</evidence>